<keyword evidence="2" id="KW-1185">Reference proteome</keyword>
<accession>A0A0D9YPT4</accession>
<dbReference type="HOGENOM" id="CLU_2642101_0_0_1"/>
<evidence type="ECO:0000313" key="1">
    <source>
        <dbReference type="EnsemblPlants" id="OGLUM02G10280.1"/>
    </source>
</evidence>
<dbReference type="EnsemblPlants" id="OGLUM02G10280.1">
    <property type="protein sequence ID" value="OGLUM02G10280.1"/>
    <property type="gene ID" value="OGLUM02G10280"/>
</dbReference>
<reference evidence="1" key="2">
    <citation type="submission" date="2018-05" db="EMBL/GenBank/DDBJ databases">
        <title>OgluRS3 (Oryza glumaepatula Reference Sequence Version 3).</title>
        <authorList>
            <person name="Zhang J."/>
            <person name="Kudrna D."/>
            <person name="Lee S."/>
            <person name="Talag J."/>
            <person name="Welchert J."/>
            <person name="Wing R.A."/>
        </authorList>
    </citation>
    <scope>NUCLEOTIDE SEQUENCE [LARGE SCALE GENOMIC DNA]</scope>
</reference>
<dbReference type="AlphaFoldDB" id="A0A0D9YPT4"/>
<protein>
    <submittedName>
        <fullName evidence="1">Uncharacterized protein</fullName>
    </submittedName>
</protein>
<name>A0A0D9YPT4_9ORYZ</name>
<evidence type="ECO:0000313" key="2">
    <source>
        <dbReference type="Proteomes" id="UP000026961"/>
    </source>
</evidence>
<organism evidence="1">
    <name type="scientific">Oryza glumipatula</name>
    <dbReference type="NCBI Taxonomy" id="40148"/>
    <lineage>
        <taxon>Eukaryota</taxon>
        <taxon>Viridiplantae</taxon>
        <taxon>Streptophyta</taxon>
        <taxon>Embryophyta</taxon>
        <taxon>Tracheophyta</taxon>
        <taxon>Spermatophyta</taxon>
        <taxon>Magnoliopsida</taxon>
        <taxon>Liliopsida</taxon>
        <taxon>Poales</taxon>
        <taxon>Poaceae</taxon>
        <taxon>BOP clade</taxon>
        <taxon>Oryzoideae</taxon>
        <taxon>Oryzeae</taxon>
        <taxon>Oryzinae</taxon>
        <taxon>Oryza</taxon>
    </lineage>
</organism>
<proteinExistence type="predicted"/>
<reference evidence="1" key="1">
    <citation type="submission" date="2015-04" db="UniProtKB">
        <authorList>
            <consortium name="EnsemblPlants"/>
        </authorList>
    </citation>
    <scope>IDENTIFICATION</scope>
</reference>
<sequence>MKAGRRGAPVQWSHMSAEFGRWWSFDGERRVKTQPDLGRTYNDGARVSFPLLRTLSRSRLAAAGPVLAFSRTCVLAL</sequence>
<dbReference type="Gramene" id="OGLUM02G10280.1">
    <property type="protein sequence ID" value="OGLUM02G10280.1"/>
    <property type="gene ID" value="OGLUM02G10280"/>
</dbReference>
<dbReference type="Proteomes" id="UP000026961">
    <property type="component" value="Chromosome 2"/>
</dbReference>